<dbReference type="AlphaFoldDB" id="A0A9P6NHC5"/>
<evidence type="ECO:0000256" key="1">
    <source>
        <dbReference type="SAM" id="SignalP"/>
    </source>
</evidence>
<organism evidence="2 3">
    <name type="scientific">Cronartium quercuum f. sp. fusiforme G11</name>
    <dbReference type="NCBI Taxonomy" id="708437"/>
    <lineage>
        <taxon>Eukaryota</taxon>
        <taxon>Fungi</taxon>
        <taxon>Dikarya</taxon>
        <taxon>Basidiomycota</taxon>
        <taxon>Pucciniomycotina</taxon>
        <taxon>Pucciniomycetes</taxon>
        <taxon>Pucciniales</taxon>
        <taxon>Coleosporiaceae</taxon>
        <taxon>Cronartium</taxon>
    </lineage>
</organism>
<evidence type="ECO:0000313" key="2">
    <source>
        <dbReference type="EMBL" id="KAG0146009.1"/>
    </source>
</evidence>
<gene>
    <name evidence="2" type="ORF">CROQUDRAFT_723108</name>
</gene>
<sequence>MNSLQYTSFLVLAAWVTVLQFTAVHASQGHSFSCLAAGYMYGACGNQPGKRGEVFNAVEAEHLSSNYSCIGHPELEALCCQFDYKLPKPQNCIGPSTHDMFECWGEWDHGVCGRIVKAATLKVNNAISAALISKEFTCDSYGKARSSCCESHVDTVHNRAYNCIAVPSTPTIIHF</sequence>
<name>A0A9P6NHC5_9BASI</name>
<evidence type="ECO:0000313" key="3">
    <source>
        <dbReference type="Proteomes" id="UP000886653"/>
    </source>
</evidence>
<dbReference type="Proteomes" id="UP000886653">
    <property type="component" value="Unassembled WGS sequence"/>
</dbReference>
<accession>A0A9P6NHC5</accession>
<protein>
    <submittedName>
        <fullName evidence="2">Uncharacterized protein</fullName>
    </submittedName>
</protein>
<keyword evidence="3" id="KW-1185">Reference proteome</keyword>
<proteinExistence type="predicted"/>
<comment type="caution">
    <text evidence="2">The sequence shown here is derived from an EMBL/GenBank/DDBJ whole genome shotgun (WGS) entry which is preliminary data.</text>
</comment>
<reference evidence="2" key="1">
    <citation type="submission" date="2013-11" db="EMBL/GenBank/DDBJ databases">
        <title>Genome sequence of the fusiform rust pathogen reveals effectors for host alternation and coevolution with pine.</title>
        <authorList>
            <consortium name="DOE Joint Genome Institute"/>
            <person name="Smith K."/>
            <person name="Pendleton A."/>
            <person name="Kubisiak T."/>
            <person name="Anderson C."/>
            <person name="Salamov A."/>
            <person name="Aerts A."/>
            <person name="Riley R."/>
            <person name="Clum A."/>
            <person name="Lindquist E."/>
            <person name="Ence D."/>
            <person name="Campbell M."/>
            <person name="Kronenberg Z."/>
            <person name="Feau N."/>
            <person name="Dhillon B."/>
            <person name="Hamelin R."/>
            <person name="Burleigh J."/>
            <person name="Smith J."/>
            <person name="Yandell M."/>
            <person name="Nelson C."/>
            <person name="Grigoriev I."/>
            <person name="Davis J."/>
        </authorList>
    </citation>
    <scope>NUCLEOTIDE SEQUENCE</scope>
    <source>
        <strain evidence="2">G11</strain>
    </source>
</reference>
<feature type="chain" id="PRO_5040287110" evidence="1">
    <location>
        <begin position="27"/>
        <end position="175"/>
    </location>
</feature>
<dbReference type="EMBL" id="MU167267">
    <property type="protein sequence ID" value="KAG0146009.1"/>
    <property type="molecule type" value="Genomic_DNA"/>
</dbReference>
<feature type="signal peptide" evidence="1">
    <location>
        <begin position="1"/>
        <end position="26"/>
    </location>
</feature>
<keyword evidence="1" id="KW-0732">Signal</keyword>